<dbReference type="PANTHER" id="PTHR30173">
    <property type="entry name" value="SIGMA 19 FACTOR"/>
    <property type="match status" value="1"/>
</dbReference>
<dbReference type="NCBIfam" id="TIGR02960">
    <property type="entry name" value="SigX5"/>
    <property type="match status" value="1"/>
</dbReference>
<evidence type="ECO:0000259" key="9">
    <source>
        <dbReference type="Pfam" id="PF12680"/>
    </source>
</evidence>
<dbReference type="GO" id="GO:0003677">
    <property type="term" value="F:DNA binding"/>
    <property type="evidence" value="ECO:0007669"/>
    <property type="project" value="UniProtKB-KW"/>
</dbReference>
<dbReference type="GO" id="GO:0006352">
    <property type="term" value="P:DNA-templated transcription initiation"/>
    <property type="evidence" value="ECO:0007669"/>
    <property type="project" value="InterPro"/>
</dbReference>
<dbReference type="EMBL" id="CP032568">
    <property type="protein sequence ID" value="AYF73684.1"/>
    <property type="molecule type" value="Genomic_DNA"/>
</dbReference>
<evidence type="ECO:0000259" key="8">
    <source>
        <dbReference type="Pfam" id="PF08281"/>
    </source>
</evidence>
<comment type="similarity">
    <text evidence="1">Belongs to the sigma-70 factor family. ECF subfamily.</text>
</comment>
<evidence type="ECO:0000313" key="10">
    <source>
        <dbReference type="EMBL" id="AYF73684.1"/>
    </source>
</evidence>
<comment type="subunit">
    <text evidence="2">Interacts transiently with the RNA polymerase catalytic core formed by RpoA, RpoB, RpoC and RpoZ (2 alpha, 1 beta, 1 beta' and 1 omega subunit) to form the RNA polymerase holoenzyme that can initiate transcription.</text>
</comment>
<dbReference type="PANTHER" id="PTHR30173:SF36">
    <property type="entry name" value="ECF RNA POLYMERASE SIGMA FACTOR SIGJ"/>
    <property type="match status" value="1"/>
</dbReference>
<evidence type="ECO:0000256" key="4">
    <source>
        <dbReference type="ARBA" id="ARBA00023082"/>
    </source>
</evidence>
<dbReference type="InterPro" id="IPR013324">
    <property type="entry name" value="RNA_pol_sigma_r3/r4-like"/>
</dbReference>
<dbReference type="InterPro" id="IPR052704">
    <property type="entry name" value="ECF_Sigma-70_Domain"/>
</dbReference>
<dbReference type="InterPro" id="IPR032710">
    <property type="entry name" value="NTF2-like_dom_sf"/>
</dbReference>
<evidence type="ECO:0000256" key="3">
    <source>
        <dbReference type="ARBA" id="ARBA00023015"/>
    </source>
</evidence>
<evidence type="ECO:0000256" key="1">
    <source>
        <dbReference type="ARBA" id="ARBA00010641"/>
    </source>
</evidence>
<evidence type="ECO:0000256" key="2">
    <source>
        <dbReference type="ARBA" id="ARBA00011344"/>
    </source>
</evidence>
<dbReference type="Gene3D" id="1.10.10.10">
    <property type="entry name" value="Winged helix-like DNA-binding domain superfamily/Winged helix DNA-binding domain"/>
    <property type="match status" value="1"/>
</dbReference>
<dbReference type="SUPFAM" id="SSF88946">
    <property type="entry name" value="Sigma2 domain of RNA polymerase sigma factors"/>
    <property type="match status" value="1"/>
</dbReference>
<dbReference type="InterPro" id="IPR014305">
    <property type="entry name" value="RNA_pol_sigma-G_actinobac"/>
</dbReference>
<dbReference type="SUPFAM" id="SSF88659">
    <property type="entry name" value="Sigma3 and sigma4 domains of RNA polymerase sigma factors"/>
    <property type="match status" value="1"/>
</dbReference>
<protein>
    <submittedName>
        <fullName evidence="10">Sigma-70 family RNA polymerase sigma factor</fullName>
    </submittedName>
</protein>
<keyword evidence="5" id="KW-0238">DNA-binding</keyword>
<accession>A0A386Z9A8</accession>
<feature type="domain" description="RNA polymerase sigma factor 70 region 4 type 2" evidence="8">
    <location>
        <begin position="131"/>
        <end position="183"/>
    </location>
</feature>
<evidence type="ECO:0000256" key="6">
    <source>
        <dbReference type="ARBA" id="ARBA00023163"/>
    </source>
</evidence>
<dbReference type="CDD" id="cd06171">
    <property type="entry name" value="Sigma70_r4"/>
    <property type="match status" value="1"/>
</dbReference>
<dbReference type="Pfam" id="PF04542">
    <property type="entry name" value="Sigma70_r2"/>
    <property type="match status" value="1"/>
</dbReference>
<evidence type="ECO:0000313" key="11">
    <source>
        <dbReference type="Proteomes" id="UP000267164"/>
    </source>
</evidence>
<keyword evidence="11" id="KW-1185">Reference proteome</keyword>
<name>A0A386Z9A8_9NOCA</name>
<sequence length="315" mass="35102">MTISDERADFGRLSAPYRAELVAHSYRILGSVEDAEEVVQTAYLQAWRAYDAFEGRSSLRVWLYRIVTRAALKESAKTRHRPLPSTILETAAGHQDSPERTGWLDPIPDTWFTATTDDPATAVVTRESMRLAFVAALQQLPAQQRVVLLLREVLDWRAKEVADLLGISVAAVNSALQRARTRLPLDGGPPAPLSDSEQHLIDRYVAAFETADVEGLLTILTEDATWEMPPMPTWFAGRGTIVDFLRKRMRELGPAATARTRANGQPAIALYTRANRQWHAHSLHVLTLTENGVAGVVAFMDPKHFPRFALPMTRA</sequence>
<dbReference type="InterPro" id="IPR014284">
    <property type="entry name" value="RNA_pol_sigma-70_dom"/>
</dbReference>
<dbReference type="RefSeq" id="WP_120735611.1">
    <property type="nucleotide sequence ID" value="NZ_CP032568.1"/>
</dbReference>
<dbReference type="Gene3D" id="3.10.450.50">
    <property type="match status" value="1"/>
</dbReference>
<dbReference type="InterPro" id="IPR013325">
    <property type="entry name" value="RNA_pol_sigma_r2"/>
</dbReference>
<evidence type="ECO:0000256" key="5">
    <source>
        <dbReference type="ARBA" id="ARBA00023125"/>
    </source>
</evidence>
<dbReference type="KEGG" id="nyu:D7D52_07235"/>
<dbReference type="OrthoDB" id="7376212at2"/>
<dbReference type="InterPro" id="IPR036388">
    <property type="entry name" value="WH-like_DNA-bd_sf"/>
</dbReference>
<dbReference type="SUPFAM" id="SSF54427">
    <property type="entry name" value="NTF2-like"/>
    <property type="match status" value="1"/>
</dbReference>
<dbReference type="NCBIfam" id="NF006089">
    <property type="entry name" value="PRK08241.1"/>
    <property type="match status" value="1"/>
</dbReference>
<gene>
    <name evidence="10" type="ORF">D7D52_07235</name>
</gene>
<dbReference type="NCBIfam" id="TIGR02937">
    <property type="entry name" value="sigma70-ECF"/>
    <property type="match status" value="1"/>
</dbReference>
<dbReference type="InterPro" id="IPR007627">
    <property type="entry name" value="RNA_pol_sigma70_r2"/>
</dbReference>
<dbReference type="Pfam" id="PF08281">
    <property type="entry name" value="Sigma70_r4_2"/>
    <property type="match status" value="1"/>
</dbReference>
<organism evidence="10 11">
    <name type="scientific">Nocardia yunnanensis</name>
    <dbReference type="NCBI Taxonomy" id="2382165"/>
    <lineage>
        <taxon>Bacteria</taxon>
        <taxon>Bacillati</taxon>
        <taxon>Actinomycetota</taxon>
        <taxon>Actinomycetes</taxon>
        <taxon>Mycobacteriales</taxon>
        <taxon>Nocardiaceae</taxon>
        <taxon>Nocardia</taxon>
    </lineage>
</organism>
<dbReference type="AlphaFoldDB" id="A0A386Z9A8"/>
<keyword evidence="4" id="KW-0731">Sigma factor</keyword>
<proteinExistence type="inferred from homology"/>
<dbReference type="InterPro" id="IPR037401">
    <property type="entry name" value="SnoaL-like"/>
</dbReference>
<feature type="domain" description="SnoaL-like" evidence="9">
    <location>
        <begin position="202"/>
        <end position="288"/>
    </location>
</feature>
<dbReference type="Proteomes" id="UP000267164">
    <property type="component" value="Chromosome"/>
</dbReference>
<keyword evidence="3" id="KW-0805">Transcription regulation</keyword>
<evidence type="ECO:0000259" key="7">
    <source>
        <dbReference type="Pfam" id="PF04542"/>
    </source>
</evidence>
<dbReference type="Pfam" id="PF12680">
    <property type="entry name" value="SnoaL_2"/>
    <property type="match status" value="1"/>
</dbReference>
<dbReference type="InterPro" id="IPR013249">
    <property type="entry name" value="RNA_pol_sigma70_r4_t2"/>
</dbReference>
<dbReference type="GO" id="GO:0016987">
    <property type="term" value="F:sigma factor activity"/>
    <property type="evidence" value="ECO:0007669"/>
    <property type="project" value="UniProtKB-KW"/>
</dbReference>
<keyword evidence="6" id="KW-0804">Transcription</keyword>
<reference evidence="10 11" key="1">
    <citation type="submission" date="2018-09" db="EMBL/GenBank/DDBJ databases">
        <title>Nocardia yunnanensis sp. nov., an actinomycete isolated from a soil sample.</title>
        <authorList>
            <person name="Zhang J."/>
        </authorList>
    </citation>
    <scope>NUCLEOTIDE SEQUENCE [LARGE SCALE GENOMIC DNA]</scope>
    <source>
        <strain evidence="10 11">CFHS0054</strain>
    </source>
</reference>
<feature type="domain" description="RNA polymerase sigma-70 region 2" evidence="7">
    <location>
        <begin position="17"/>
        <end position="78"/>
    </location>
</feature>
<dbReference type="Gene3D" id="1.10.1740.10">
    <property type="match status" value="1"/>
</dbReference>